<evidence type="ECO:0000313" key="3">
    <source>
        <dbReference type="Proteomes" id="UP000277671"/>
    </source>
</evidence>
<dbReference type="OrthoDB" id="4543339at2"/>
<evidence type="ECO:0000313" key="2">
    <source>
        <dbReference type="EMBL" id="RKR90897.1"/>
    </source>
</evidence>
<comment type="caution">
    <text evidence="2">The sequence shown here is derived from an EMBL/GenBank/DDBJ whole genome shotgun (WGS) entry which is preliminary data.</text>
</comment>
<evidence type="ECO:0008006" key="4">
    <source>
        <dbReference type="Google" id="ProtNLM"/>
    </source>
</evidence>
<gene>
    <name evidence="2" type="ORF">BDK92_5281</name>
</gene>
<sequence length="256" mass="25979">MSLVAAAICPNPPLIVPEIAGADAAELDEMRTAVDAAIVRLLSVRADAVLVVGGGTRTERFTYPYAGSFSPWGVSSGFVLGQLPTGGQPTGGQPAGRQPAGTPVTPLSLLVGGWLLSRHDLGDRALMLDAVATDAPAADCAGHGVESSGRRPRIAMLVLGDGSACRGEKSPGYDDPRADAYDEGVASALGDADSDALLGLDPSLSADLRVAGRAAWQVLAGAASAAGAGWTGELSYCGAPYGVGYFVANWEREGTR</sequence>
<reference evidence="2 3" key="1">
    <citation type="submission" date="2018-10" db="EMBL/GenBank/DDBJ databases">
        <title>Sequencing the genomes of 1000 actinobacteria strains.</title>
        <authorList>
            <person name="Klenk H.-P."/>
        </authorList>
    </citation>
    <scope>NUCLEOTIDE SEQUENCE [LARGE SCALE GENOMIC DNA]</scope>
    <source>
        <strain evidence="2 3">DSM 45175</strain>
    </source>
</reference>
<evidence type="ECO:0000256" key="1">
    <source>
        <dbReference type="SAM" id="MobiDB-lite"/>
    </source>
</evidence>
<name>A0A495JPG7_9ACTN</name>
<accession>A0A495JPG7</accession>
<feature type="region of interest" description="Disordered" evidence="1">
    <location>
        <begin position="83"/>
        <end position="103"/>
    </location>
</feature>
<dbReference type="AlphaFoldDB" id="A0A495JPG7"/>
<organism evidence="2 3">
    <name type="scientific">Micromonospora pisi</name>
    <dbReference type="NCBI Taxonomy" id="589240"/>
    <lineage>
        <taxon>Bacteria</taxon>
        <taxon>Bacillati</taxon>
        <taxon>Actinomycetota</taxon>
        <taxon>Actinomycetes</taxon>
        <taxon>Micromonosporales</taxon>
        <taxon>Micromonosporaceae</taxon>
        <taxon>Micromonospora</taxon>
    </lineage>
</organism>
<keyword evidence="3" id="KW-1185">Reference proteome</keyword>
<proteinExistence type="predicted"/>
<dbReference type="Proteomes" id="UP000277671">
    <property type="component" value="Unassembled WGS sequence"/>
</dbReference>
<dbReference type="EMBL" id="RBKT01000001">
    <property type="protein sequence ID" value="RKR90897.1"/>
    <property type="molecule type" value="Genomic_DNA"/>
</dbReference>
<dbReference type="RefSeq" id="WP_121159093.1">
    <property type="nucleotide sequence ID" value="NZ_RBKT01000001.1"/>
</dbReference>
<dbReference type="Gene3D" id="3.40.830.10">
    <property type="entry name" value="LigB-like"/>
    <property type="match status" value="1"/>
</dbReference>
<protein>
    <recommendedName>
        <fullName evidence="4">Catalytic LigB subunit of aromatic ring-opening dioxygenase</fullName>
    </recommendedName>
</protein>